<organism evidence="7 8">
    <name type="scientific">Dipteronia sinensis</name>
    <dbReference type="NCBI Taxonomy" id="43782"/>
    <lineage>
        <taxon>Eukaryota</taxon>
        <taxon>Viridiplantae</taxon>
        <taxon>Streptophyta</taxon>
        <taxon>Embryophyta</taxon>
        <taxon>Tracheophyta</taxon>
        <taxon>Spermatophyta</taxon>
        <taxon>Magnoliopsida</taxon>
        <taxon>eudicotyledons</taxon>
        <taxon>Gunneridae</taxon>
        <taxon>Pentapetalae</taxon>
        <taxon>rosids</taxon>
        <taxon>malvids</taxon>
        <taxon>Sapindales</taxon>
        <taxon>Sapindaceae</taxon>
        <taxon>Hippocastanoideae</taxon>
        <taxon>Acereae</taxon>
        <taxon>Dipteronia</taxon>
    </lineage>
</organism>
<evidence type="ECO:0000313" key="7">
    <source>
        <dbReference type="EMBL" id="KAK3218344.1"/>
    </source>
</evidence>
<name>A0AAE0AJ49_9ROSI</name>
<dbReference type="GO" id="GO:0016192">
    <property type="term" value="P:vesicle-mediated transport"/>
    <property type="evidence" value="ECO:0007669"/>
    <property type="project" value="InterPro"/>
</dbReference>
<dbReference type="InterPro" id="IPR050942">
    <property type="entry name" value="F-box_BR-signaling"/>
</dbReference>
<dbReference type="PANTHER" id="PTHR44259">
    <property type="entry name" value="OS07G0183000 PROTEIN-RELATED"/>
    <property type="match status" value="1"/>
</dbReference>
<keyword evidence="8" id="KW-1185">Reference proteome</keyword>
<dbReference type="PANTHER" id="PTHR44259:SF108">
    <property type="entry name" value="F-BOX PROTEIN SKIP23-LIKE"/>
    <property type="match status" value="1"/>
</dbReference>
<comment type="caution">
    <text evidence="7">The sequence shown here is derived from an EMBL/GenBank/DDBJ whole genome shotgun (WGS) entry which is preliminary data.</text>
</comment>
<dbReference type="InterPro" id="IPR007305">
    <property type="entry name" value="Vesicle_transpt_Got1/SFT2"/>
</dbReference>
<feature type="transmembrane region" description="Helical" evidence="5">
    <location>
        <begin position="208"/>
        <end position="228"/>
    </location>
</feature>
<reference evidence="7" key="1">
    <citation type="journal article" date="2023" name="Plant J.">
        <title>Genome sequences and population genomics provide insights into the demographic history, inbreeding, and mutation load of two 'living fossil' tree species of Dipteronia.</title>
        <authorList>
            <person name="Feng Y."/>
            <person name="Comes H.P."/>
            <person name="Chen J."/>
            <person name="Zhu S."/>
            <person name="Lu R."/>
            <person name="Zhang X."/>
            <person name="Li P."/>
            <person name="Qiu J."/>
            <person name="Olsen K.M."/>
            <person name="Qiu Y."/>
        </authorList>
    </citation>
    <scope>NUCLEOTIDE SEQUENCE</scope>
    <source>
        <strain evidence="7">NBL</strain>
    </source>
</reference>
<evidence type="ECO:0000256" key="1">
    <source>
        <dbReference type="ARBA" id="ARBA00004141"/>
    </source>
</evidence>
<evidence type="ECO:0000256" key="4">
    <source>
        <dbReference type="ARBA" id="ARBA00023136"/>
    </source>
</evidence>
<evidence type="ECO:0000256" key="5">
    <source>
        <dbReference type="SAM" id="Phobius"/>
    </source>
</evidence>
<keyword evidence="4 5" id="KW-0472">Membrane</keyword>
<dbReference type="EMBL" id="JANJYJ010000004">
    <property type="protein sequence ID" value="KAK3218344.1"/>
    <property type="molecule type" value="Genomic_DNA"/>
</dbReference>
<dbReference type="GO" id="GO:0005737">
    <property type="term" value="C:cytoplasm"/>
    <property type="evidence" value="ECO:0007669"/>
    <property type="project" value="UniProtKB-ARBA"/>
</dbReference>
<proteinExistence type="predicted"/>
<protein>
    <recommendedName>
        <fullName evidence="6">KIB1-4 beta-propeller domain-containing protein</fullName>
    </recommendedName>
</protein>
<dbReference type="Pfam" id="PF04178">
    <property type="entry name" value="Got1"/>
    <property type="match status" value="1"/>
</dbReference>
<sequence length="365" mass="41400">MHFQIIACDLTGDNPTMAQVANMPEVLVQKLSWANAYIVESSRRLLVVTQRELYLRRGRRGRRSRETNYGTYEFQVFEVDLRTNNWIKMNDLGNKTLFVGGNSSICIESDGAYVKPNRIYFMDDYMDTASFFKKSGGEHVRVYNIEDGSIDPYFLGDSCDRLTPSYNLLTSYRVWLECLKSHHMCLGSTAFLIGPAQQISMMFDSARIYATTVYLGCVVIALICAPLYHGSFNLRHWHQQADWRTCDLLAIAAYSYIGILGNAADFYEDGSSSNTLDNNIVKRQMMIAFDMGYVPKLMNSFGNSPCLLEFLLQVLSRNSPSENAGFQVHFLSLESFSFLTEMLEFLVSVLLSTWSSPISVNNGAY</sequence>
<dbReference type="GO" id="GO:0016020">
    <property type="term" value="C:membrane"/>
    <property type="evidence" value="ECO:0007669"/>
    <property type="project" value="UniProtKB-SubCell"/>
</dbReference>
<dbReference type="AlphaFoldDB" id="A0AAE0AJ49"/>
<dbReference type="InterPro" id="IPR005174">
    <property type="entry name" value="KIB1-4_b-propeller"/>
</dbReference>
<feature type="domain" description="KIB1-4 beta-propeller" evidence="6">
    <location>
        <begin position="5"/>
        <end position="144"/>
    </location>
</feature>
<accession>A0AAE0AJ49</accession>
<keyword evidence="2 5" id="KW-0812">Transmembrane</keyword>
<dbReference type="Pfam" id="PF03478">
    <property type="entry name" value="Beta-prop_KIB1-4"/>
    <property type="match status" value="1"/>
</dbReference>
<evidence type="ECO:0000256" key="3">
    <source>
        <dbReference type="ARBA" id="ARBA00022989"/>
    </source>
</evidence>
<keyword evidence="3 5" id="KW-1133">Transmembrane helix</keyword>
<dbReference type="GO" id="GO:0012505">
    <property type="term" value="C:endomembrane system"/>
    <property type="evidence" value="ECO:0007669"/>
    <property type="project" value="UniProtKB-ARBA"/>
</dbReference>
<evidence type="ECO:0000256" key="2">
    <source>
        <dbReference type="ARBA" id="ARBA00022692"/>
    </source>
</evidence>
<dbReference type="Proteomes" id="UP001281410">
    <property type="component" value="Unassembled WGS sequence"/>
</dbReference>
<evidence type="ECO:0000313" key="8">
    <source>
        <dbReference type="Proteomes" id="UP001281410"/>
    </source>
</evidence>
<gene>
    <name evidence="7" type="ORF">Dsin_012314</name>
</gene>
<comment type="subcellular location">
    <subcellularLocation>
        <location evidence="1">Membrane</location>
        <topology evidence="1">Multi-pass membrane protein</topology>
    </subcellularLocation>
</comment>
<evidence type="ECO:0000259" key="6">
    <source>
        <dbReference type="Pfam" id="PF03478"/>
    </source>
</evidence>